<feature type="chain" id="PRO_5040855291" evidence="5">
    <location>
        <begin position="24"/>
        <end position="947"/>
    </location>
</feature>
<feature type="domain" description="CUB" evidence="6">
    <location>
        <begin position="189"/>
        <end position="296"/>
    </location>
</feature>
<feature type="domain" description="CUB" evidence="6">
    <location>
        <begin position="77"/>
        <end position="187"/>
    </location>
</feature>
<keyword evidence="4" id="KW-0472">Membrane</keyword>
<feature type="region of interest" description="Disordered" evidence="3">
    <location>
        <begin position="808"/>
        <end position="880"/>
    </location>
</feature>
<evidence type="ECO:0000313" key="7">
    <source>
        <dbReference type="Proteomes" id="UP001165740"/>
    </source>
</evidence>
<feature type="compositionally biased region" description="Polar residues" evidence="3">
    <location>
        <begin position="860"/>
        <end position="880"/>
    </location>
</feature>
<dbReference type="PROSITE" id="PS01180">
    <property type="entry name" value="CUB"/>
    <property type="match status" value="2"/>
</dbReference>
<reference evidence="8" key="1">
    <citation type="submission" date="2025-08" db="UniProtKB">
        <authorList>
            <consortium name="RefSeq"/>
        </authorList>
    </citation>
    <scope>IDENTIFICATION</scope>
</reference>
<dbReference type="AlphaFoldDB" id="A0A9W3AQN4"/>
<keyword evidence="4" id="KW-0812">Transmembrane</keyword>
<dbReference type="CDD" id="cd00041">
    <property type="entry name" value="CUB"/>
    <property type="match status" value="1"/>
</dbReference>
<evidence type="ECO:0000256" key="3">
    <source>
        <dbReference type="SAM" id="MobiDB-lite"/>
    </source>
</evidence>
<name>A0A9W3AQN4_BIOGL</name>
<dbReference type="InterPro" id="IPR000859">
    <property type="entry name" value="CUB_dom"/>
</dbReference>
<dbReference type="OMA" id="VNQPNPY"/>
<accession>A0A9W3AQN4</accession>
<dbReference type="InterPro" id="IPR052129">
    <property type="entry name" value="Spermadhesin-Link_domain"/>
</dbReference>
<dbReference type="Proteomes" id="UP001165740">
    <property type="component" value="Chromosome 6"/>
</dbReference>
<sequence>MWNFCIVFLWTFLSIYMIKHTQAYTRCTKPDTRKTAYRYSCTQSSQCLTEYCDPYLGLCSCPSGSFIDSISGLCVQNSGSIHTLAGECGYLTSPSSVSTGSLVTWSIRGENGTYTTIIVLEINMNPTSCSTNYLEILENSSTLLSKTCDGSYNMPRFHASKSNNTLTVSYRKASSGYRGFRAIYYTRRDYSELNETMGYIVSPGYPVSYTTRLNNTWLIATEPGHIIKTTFLVDTENTRDYVRVYDGRYLFSSTLTTLTGSVSLRTVTSTANYMLIQFTTDYSVNRAGFRATYEVYDLGYGNRCSSISLCTPGLTCLDGHCACPTTQYYNPINGFCLSRVSFRNPCPLSEECLQGLVCRESVCLCLTTQYYQYSSGTCKNGVVYGKNCTNSNCVDGLNCYLGVCNCSSNQYYDRSFGICKVRIAHGNSCSGTEQCVVGLTCTGTKCGCLTSHYYDFSSSTCRTRLSHGSYCTSASQCQQDFVCTENYCRCFTNTYYNSRTCVAQLSHAVSSCSSSDECLSPYVCRYEKNFLKVCLCPSDMYFDTFYCQNYSALQARVSNSSIVKTDSILLKWTTSTWKSMFSFTVEWGRKYVLTNTSELYVDGLLPGSTYYFTITTNIPGDDYYNNKSVQSKSSIVTKQVPGNTCSSNYTCSENASCVYGVCTCLSQFYVNRVLKTCEPRQIKGYECSRTDECKDTMICVNRRCDCQSGYYYHNNKQDCFGALKKGQLCDPSIENVCELPDLICSRESVYTTNYTCQQKYTNPDEIVFHETDEHNNTVSIAVAVVGWVAALVAFITVIILCSRIRRKSSTNGSKDTTATVHDLRRSNISTVPPKNDYRSFPTTTDPQSTTSTTSAPDVSPVQSTVPAMTSAKPATSAKTNNATVSVKPKFVYDNKTYTPDLAKKNESQYDEIDMELILAAYIHEDSNDQVYQNVQIPKENEYNNSNI</sequence>
<protein>
    <submittedName>
        <fullName evidence="8">Uncharacterized protein LOC106073034 isoform X1</fullName>
    </submittedName>
</protein>
<dbReference type="RefSeq" id="XP_055889587.1">
    <property type="nucleotide sequence ID" value="XM_056033612.1"/>
</dbReference>
<evidence type="ECO:0000256" key="5">
    <source>
        <dbReference type="SAM" id="SignalP"/>
    </source>
</evidence>
<feature type="compositionally biased region" description="Polar residues" evidence="3">
    <location>
        <begin position="809"/>
        <end position="819"/>
    </location>
</feature>
<keyword evidence="5" id="KW-0732">Signal</keyword>
<keyword evidence="4" id="KW-1133">Transmembrane helix</keyword>
<dbReference type="PANTHER" id="PTHR46908:SF8">
    <property type="entry name" value="C-TYPE LECTIN DOMAIN-CONTAINING PROTEIN"/>
    <property type="match status" value="1"/>
</dbReference>
<dbReference type="GeneID" id="106073034"/>
<evidence type="ECO:0000313" key="8">
    <source>
        <dbReference type="RefSeq" id="XP_055889587.1"/>
    </source>
</evidence>
<evidence type="ECO:0000256" key="4">
    <source>
        <dbReference type="SAM" id="Phobius"/>
    </source>
</evidence>
<feature type="signal peptide" evidence="5">
    <location>
        <begin position="1"/>
        <end position="23"/>
    </location>
</feature>
<dbReference type="OrthoDB" id="5912242at2759"/>
<dbReference type="InterPro" id="IPR035914">
    <property type="entry name" value="Sperma_CUB_dom_sf"/>
</dbReference>
<feature type="compositionally biased region" description="Low complexity" evidence="3">
    <location>
        <begin position="841"/>
        <end position="856"/>
    </location>
</feature>
<keyword evidence="7" id="KW-1185">Reference proteome</keyword>
<proteinExistence type="predicted"/>
<dbReference type="Gene3D" id="2.60.120.290">
    <property type="entry name" value="Spermadhesin, CUB domain"/>
    <property type="match status" value="2"/>
</dbReference>
<dbReference type="PANTHER" id="PTHR46908">
    <property type="entry name" value="CUBILIN-LIKE PROTEIN"/>
    <property type="match status" value="1"/>
</dbReference>
<feature type="transmembrane region" description="Helical" evidence="4">
    <location>
        <begin position="778"/>
        <end position="801"/>
    </location>
</feature>
<dbReference type="SUPFAM" id="SSF49854">
    <property type="entry name" value="Spermadhesin, CUB domain"/>
    <property type="match status" value="2"/>
</dbReference>
<evidence type="ECO:0000259" key="6">
    <source>
        <dbReference type="PROSITE" id="PS01180"/>
    </source>
</evidence>
<comment type="caution">
    <text evidence="2">Lacks conserved residue(s) required for the propagation of feature annotation.</text>
</comment>
<evidence type="ECO:0000256" key="1">
    <source>
        <dbReference type="ARBA" id="ARBA00023157"/>
    </source>
</evidence>
<dbReference type="SMART" id="SM00042">
    <property type="entry name" value="CUB"/>
    <property type="match status" value="2"/>
</dbReference>
<dbReference type="Pfam" id="PF00431">
    <property type="entry name" value="CUB"/>
    <property type="match status" value="1"/>
</dbReference>
<gene>
    <name evidence="8" type="primary">LOC106073034</name>
</gene>
<organism evidence="7 8">
    <name type="scientific">Biomphalaria glabrata</name>
    <name type="common">Bloodfluke planorb</name>
    <name type="synonym">Freshwater snail</name>
    <dbReference type="NCBI Taxonomy" id="6526"/>
    <lineage>
        <taxon>Eukaryota</taxon>
        <taxon>Metazoa</taxon>
        <taxon>Spiralia</taxon>
        <taxon>Lophotrochozoa</taxon>
        <taxon>Mollusca</taxon>
        <taxon>Gastropoda</taxon>
        <taxon>Heterobranchia</taxon>
        <taxon>Euthyneura</taxon>
        <taxon>Panpulmonata</taxon>
        <taxon>Hygrophila</taxon>
        <taxon>Lymnaeoidea</taxon>
        <taxon>Planorbidae</taxon>
        <taxon>Biomphalaria</taxon>
    </lineage>
</organism>
<evidence type="ECO:0000256" key="2">
    <source>
        <dbReference type="PROSITE-ProRule" id="PRU00059"/>
    </source>
</evidence>
<keyword evidence="1" id="KW-1015">Disulfide bond</keyword>